<evidence type="ECO:0000313" key="1">
    <source>
        <dbReference type="EMBL" id="KIJ91836.1"/>
    </source>
</evidence>
<gene>
    <name evidence="1" type="ORF">K443DRAFT_14051</name>
</gene>
<dbReference type="EMBL" id="KN838961">
    <property type="protein sequence ID" value="KIJ91836.1"/>
    <property type="molecule type" value="Genomic_DNA"/>
</dbReference>
<accession>A0A0C9X2G6</accession>
<protein>
    <submittedName>
        <fullName evidence="1">Uncharacterized protein</fullName>
    </submittedName>
</protein>
<keyword evidence="2" id="KW-1185">Reference proteome</keyword>
<reference evidence="1 2" key="1">
    <citation type="submission" date="2014-04" db="EMBL/GenBank/DDBJ databases">
        <authorList>
            <consortium name="DOE Joint Genome Institute"/>
            <person name="Kuo A."/>
            <person name="Kohler A."/>
            <person name="Nagy L.G."/>
            <person name="Floudas D."/>
            <person name="Copeland A."/>
            <person name="Barry K.W."/>
            <person name="Cichocki N."/>
            <person name="Veneault-Fourrey C."/>
            <person name="LaButti K."/>
            <person name="Lindquist E.A."/>
            <person name="Lipzen A."/>
            <person name="Lundell T."/>
            <person name="Morin E."/>
            <person name="Murat C."/>
            <person name="Sun H."/>
            <person name="Tunlid A."/>
            <person name="Henrissat B."/>
            <person name="Grigoriev I.V."/>
            <person name="Hibbett D.S."/>
            <person name="Martin F."/>
            <person name="Nordberg H.P."/>
            <person name="Cantor M.N."/>
            <person name="Hua S.X."/>
        </authorList>
    </citation>
    <scope>NUCLEOTIDE SEQUENCE [LARGE SCALE GENOMIC DNA]</scope>
    <source>
        <strain evidence="1 2">LaAM-08-1</strain>
    </source>
</reference>
<dbReference type="HOGENOM" id="CLU_134340_0_0_1"/>
<proteinExistence type="predicted"/>
<dbReference type="Proteomes" id="UP000054477">
    <property type="component" value="Unassembled WGS sequence"/>
</dbReference>
<evidence type="ECO:0000313" key="2">
    <source>
        <dbReference type="Proteomes" id="UP000054477"/>
    </source>
</evidence>
<name>A0A0C9X2G6_9AGAR</name>
<dbReference type="OrthoDB" id="2886578at2759"/>
<reference evidence="2" key="2">
    <citation type="submission" date="2015-01" db="EMBL/GenBank/DDBJ databases">
        <title>Evolutionary Origins and Diversification of the Mycorrhizal Mutualists.</title>
        <authorList>
            <consortium name="DOE Joint Genome Institute"/>
            <consortium name="Mycorrhizal Genomics Consortium"/>
            <person name="Kohler A."/>
            <person name="Kuo A."/>
            <person name="Nagy L.G."/>
            <person name="Floudas D."/>
            <person name="Copeland A."/>
            <person name="Barry K.W."/>
            <person name="Cichocki N."/>
            <person name="Veneault-Fourrey C."/>
            <person name="LaButti K."/>
            <person name="Lindquist E.A."/>
            <person name="Lipzen A."/>
            <person name="Lundell T."/>
            <person name="Morin E."/>
            <person name="Murat C."/>
            <person name="Riley R."/>
            <person name="Ohm R."/>
            <person name="Sun H."/>
            <person name="Tunlid A."/>
            <person name="Henrissat B."/>
            <person name="Grigoriev I.V."/>
            <person name="Hibbett D.S."/>
            <person name="Martin F."/>
        </authorList>
    </citation>
    <scope>NUCLEOTIDE SEQUENCE [LARGE SCALE GENOMIC DNA]</scope>
    <source>
        <strain evidence="2">LaAM-08-1</strain>
    </source>
</reference>
<sequence length="142" mass="15191">MVLVAIQSVASPNHYVRLDGQGVTSFTSTDGGTTLVENDDETVSHKSTVFNNVFLRLDATGVAGQNLASGGGTVNAQYIARSLERFEIHMKDDPAGKYQGIVGIELAASPGRYLRLNGTGNKVNVQGVFKTYEVFKILLVGQ</sequence>
<dbReference type="AlphaFoldDB" id="A0A0C9X2G6"/>
<organism evidence="1 2">
    <name type="scientific">Laccaria amethystina LaAM-08-1</name>
    <dbReference type="NCBI Taxonomy" id="1095629"/>
    <lineage>
        <taxon>Eukaryota</taxon>
        <taxon>Fungi</taxon>
        <taxon>Dikarya</taxon>
        <taxon>Basidiomycota</taxon>
        <taxon>Agaricomycotina</taxon>
        <taxon>Agaricomycetes</taxon>
        <taxon>Agaricomycetidae</taxon>
        <taxon>Agaricales</taxon>
        <taxon>Agaricineae</taxon>
        <taxon>Hydnangiaceae</taxon>
        <taxon>Laccaria</taxon>
    </lineage>
</organism>